<keyword evidence="2 6" id="KW-0963">Cytoplasm</keyword>
<dbReference type="NCBIfam" id="NF002139">
    <property type="entry name" value="PRK00977.1-3"/>
    <property type="match status" value="1"/>
</dbReference>
<evidence type="ECO:0000256" key="7">
    <source>
        <dbReference type="SAM" id="MobiDB-lite"/>
    </source>
</evidence>
<gene>
    <name evidence="6" type="primary">xseB</name>
    <name evidence="8" type="ORF">H3309_06450</name>
</gene>
<evidence type="ECO:0000313" key="9">
    <source>
        <dbReference type="Proteomes" id="UP000515292"/>
    </source>
</evidence>
<keyword evidence="9" id="KW-1185">Reference proteome</keyword>
<dbReference type="NCBIfam" id="TIGR01280">
    <property type="entry name" value="xseB"/>
    <property type="match status" value="1"/>
</dbReference>
<dbReference type="GO" id="GO:0005829">
    <property type="term" value="C:cytosol"/>
    <property type="evidence" value="ECO:0007669"/>
    <property type="project" value="TreeGrafter"/>
</dbReference>
<dbReference type="EC" id="3.1.11.6" evidence="6"/>
<accession>A0A7G5IL56</accession>
<dbReference type="GO" id="GO:0006308">
    <property type="term" value="P:DNA catabolic process"/>
    <property type="evidence" value="ECO:0007669"/>
    <property type="project" value="UniProtKB-UniRule"/>
</dbReference>
<evidence type="ECO:0000256" key="3">
    <source>
        <dbReference type="ARBA" id="ARBA00022722"/>
    </source>
</evidence>
<comment type="subunit">
    <text evidence="6">Heterooligomer composed of large and small subunits.</text>
</comment>
<dbReference type="InterPro" id="IPR003761">
    <property type="entry name" value="Exonuc_VII_S"/>
</dbReference>
<evidence type="ECO:0000256" key="5">
    <source>
        <dbReference type="ARBA" id="ARBA00022839"/>
    </source>
</evidence>
<evidence type="ECO:0000256" key="1">
    <source>
        <dbReference type="ARBA" id="ARBA00009998"/>
    </source>
</evidence>
<dbReference type="AlphaFoldDB" id="A0A7G5IL56"/>
<dbReference type="EMBL" id="CP059851">
    <property type="protein sequence ID" value="QMW24098.1"/>
    <property type="molecule type" value="Genomic_DNA"/>
</dbReference>
<evidence type="ECO:0000313" key="8">
    <source>
        <dbReference type="EMBL" id="QMW24098.1"/>
    </source>
</evidence>
<protein>
    <recommendedName>
        <fullName evidence="6">Exodeoxyribonuclease 7 small subunit</fullName>
        <ecNumber evidence="6">3.1.11.6</ecNumber>
    </recommendedName>
    <alternativeName>
        <fullName evidence="6">Exodeoxyribonuclease VII small subunit</fullName>
        <shortName evidence="6">Exonuclease VII small subunit</shortName>
    </alternativeName>
</protein>
<evidence type="ECO:0000256" key="2">
    <source>
        <dbReference type="ARBA" id="ARBA00022490"/>
    </source>
</evidence>
<comment type="function">
    <text evidence="6">Bidirectionally degrades single-stranded DNA into large acid-insoluble oligonucleotides, which are then degraded further into small acid-soluble oligonucleotides.</text>
</comment>
<keyword evidence="4 6" id="KW-0378">Hydrolase</keyword>
<dbReference type="PANTHER" id="PTHR34137:SF1">
    <property type="entry name" value="EXODEOXYRIBONUCLEASE 7 SMALL SUBUNIT"/>
    <property type="match status" value="1"/>
</dbReference>
<dbReference type="PANTHER" id="PTHR34137">
    <property type="entry name" value="EXODEOXYRIBONUCLEASE 7 SMALL SUBUNIT"/>
    <property type="match status" value="1"/>
</dbReference>
<dbReference type="GO" id="GO:0009318">
    <property type="term" value="C:exodeoxyribonuclease VII complex"/>
    <property type="evidence" value="ECO:0007669"/>
    <property type="project" value="UniProtKB-UniRule"/>
</dbReference>
<dbReference type="InterPro" id="IPR037004">
    <property type="entry name" value="Exonuc_VII_ssu_sf"/>
</dbReference>
<dbReference type="Proteomes" id="UP000515292">
    <property type="component" value="Chromosome"/>
</dbReference>
<keyword evidence="5 6" id="KW-0269">Exonuclease</keyword>
<evidence type="ECO:0000256" key="6">
    <source>
        <dbReference type="HAMAP-Rule" id="MF_00337"/>
    </source>
</evidence>
<organism evidence="8 9">
    <name type="scientific">Sandaracinobacteroides saxicola</name>
    <dbReference type="NCBI Taxonomy" id="2759707"/>
    <lineage>
        <taxon>Bacteria</taxon>
        <taxon>Pseudomonadati</taxon>
        <taxon>Pseudomonadota</taxon>
        <taxon>Alphaproteobacteria</taxon>
        <taxon>Sphingomonadales</taxon>
        <taxon>Sphingosinicellaceae</taxon>
        <taxon>Sandaracinobacteroides</taxon>
    </lineage>
</organism>
<dbReference type="Gene3D" id="1.10.287.1040">
    <property type="entry name" value="Exonuclease VII, small subunit"/>
    <property type="match status" value="1"/>
</dbReference>
<dbReference type="KEGG" id="sand:H3309_06450"/>
<feature type="region of interest" description="Disordered" evidence="7">
    <location>
        <begin position="1"/>
        <end position="22"/>
    </location>
</feature>
<name>A0A7G5IL56_9SPHN</name>
<proteinExistence type="inferred from homology"/>
<dbReference type="Pfam" id="PF02609">
    <property type="entry name" value="Exonuc_VII_S"/>
    <property type="match status" value="1"/>
</dbReference>
<evidence type="ECO:0000256" key="4">
    <source>
        <dbReference type="ARBA" id="ARBA00022801"/>
    </source>
</evidence>
<comment type="similarity">
    <text evidence="1 6">Belongs to the XseB family.</text>
</comment>
<dbReference type="HAMAP" id="MF_00337">
    <property type="entry name" value="Exonuc_7_S"/>
    <property type="match status" value="1"/>
</dbReference>
<sequence length="142" mass="14675">MADAGGVDGDEQLARAGGGEVRRHQREGFAAFGGDGGGDAHVSVLLLRSPYRLDRVCALGQRTRVSEAADIAAMSFEAALARLETIVAALESGDAPLESAIDLYAEGQALRAHCEAKLSTAEARIQQLQIGADGKPTGAAPF</sequence>
<keyword evidence="3 6" id="KW-0540">Nuclease</keyword>
<dbReference type="SUPFAM" id="SSF116842">
    <property type="entry name" value="XseB-like"/>
    <property type="match status" value="1"/>
</dbReference>
<comment type="subcellular location">
    <subcellularLocation>
        <location evidence="6">Cytoplasm</location>
    </subcellularLocation>
</comment>
<comment type="catalytic activity">
    <reaction evidence="6">
        <text>Exonucleolytic cleavage in either 5'- to 3'- or 3'- to 5'-direction to yield nucleoside 5'-phosphates.</text>
        <dbReference type="EC" id="3.1.11.6"/>
    </reaction>
</comment>
<reference evidence="8 9" key="1">
    <citation type="submission" date="2020-07" db="EMBL/GenBank/DDBJ databases">
        <title>Complete genome sequence for Sandaracinobacter sp. M6.</title>
        <authorList>
            <person name="Tang Y."/>
            <person name="Liu Q."/>
            <person name="Guo Z."/>
            <person name="Lei P."/>
            <person name="Huang B."/>
        </authorList>
    </citation>
    <scope>NUCLEOTIDE SEQUENCE [LARGE SCALE GENOMIC DNA]</scope>
    <source>
        <strain evidence="8 9">M6</strain>
    </source>
</reference>
<dbReference type="GO" id="GO:0008855">
    <property type="term" value="F:exodeoxyribonuclease VII activity"/>
    <property type="evidence" value="ECO:0007669"/>
    <property type="project" value="UniProtKB-UniRule"/>
</dbReference>